<sequence>MKNNLSRNNKGFTLIELLVVIGILTILLSIVLIAINPSRQFQQANNTQRRSDVSAILNATHQYMADNNGTPPSAITNTATNIGSGNTDIDLCDDLVPTYIAEMPFDPIDGSYTSCASYDSGYEISKSSTDNRITVSAPSAELSETISVTR</sequence>
<keyword evidence="1" id="KW-1133">Transmembrane helix</keyword>
<dbReference type="Proteomes" id="UP000714817">
    <property type="component" value="Unassembled WGS sequence"/>
</dbReference>
<dbReference type="AlphaFoldDB" id="A0A955E0C3"/>
<reference evidence="2" key="2">
    <citation type="journal article" date="2021" name="Microbiome">
        <title>Successional dynamics and alternative stable states in a saline activated sludge microbial community over 9 years.</title>
        <authorList>
            <person name="Wang Y."/>
            <person name="Ye J."/>
            <person name="Ju F."/>
            <person name="Liu L."/>
            <person name="Boyd J.A."/>
            <person name="Deng Y."/>
            <person name="Parks D.H."/>
            <person name="Jiang X."/>
            <person name="Yin X."/>
            <person name="Woodcroft B.J."/>
            <person name="Tyson G.W."/>
            <person name="Hugenholtz P."/>
            <person name="Polz M.F."/>
            <person name="Zhang T."/>
        </authorList>
    </citation>
    <scope>NUCLEOTIDE SEQUENCE</scope>
    <source>
        <strain evidence="2">HKST-UBA80</strain>
    </source>
</reference>
<protein>
    <submittedName>
        <fullName evidence="2">Type II secretion system protein</fullName>
    </submittedName>
</protein>
<dbReference type="InterPro" id="IPR012902">
    <property type="entry name" value="N_methyl_site"/>
</dbReference>
<keyword evidence="1" id="KW-0812">Transmembrane</keyword>
<dbReference type="PROSITE" id="PS00409">
    <property type="entry name" value="PROKAR_NTER_METHYL"/>
    <property type="match status" value="1"/>
</dbReference>
<reference evidence="2" key="1">
    <citation type="submission" date="2020-04" db="EMBL/GenBank/DDBJ databases">
        <authorList>
            <person name="Zhang T."/>
        </authorList>
    </citation>
    <scope>NUCLEOTIDE SEQUENCE</scope>
    <source>
        <strain evidence="2">HKST-UBA80</strain>
    </source>
</reference>
<organism evidence="2 3">
    <name type="scientific">candidate division WWE3 bacterium</name>
    <dbReference type="NCBI Taxonomy" id="2053526"/>
    <lineage>
        <taxon>Bacteria</taxon>
        <taxon>Katanobacteria</taxon>
    </lineage>
</organism>
<evidence type="ECO:0000313" key="2">
    <source>
        <dbReference type="EMBL" id="MCA9302362.1"/>
    </source>
</evidence>
<dbReference type="EMBL" id="JAGQNY010000013">
    <property type="protein sequence ID" value="MCA9302362.1"/>
    <property type="molecule type" value="Genomic_DNA"/>
</dbReference>
<comment type="caution">
    <text evidence="2">The sequence shown here is derived from an EMBL/GenBank/DDBJ whole genome shotgun (WGS) entry which is preliminary data.</text>
</comment>
<evidence type="ECO:0000313" key="3">
    <source>
        <dbReference type="Proteomes" id="UP000714817"/>
    </source>
</evidence>
<proteinExistence type="predicted"/>
<accession>A0A955E0C3</accession>
<dbReference type="Pfam" id="PF07963">
    <property type="entry name" value="N_methyl"/>
    <property type="match status" value="1"/>
</dbReference>
<dbReference type="SUPFAM" id="SSF54523">
    <property type="entry name" value="Pili subunits"/>
    <property type="match status" value="1"/>
</dbReference>
<feature type="transmembrane region" description="Helical" evidence="1">
    <location>
        <begin position="12"/>
        <end position="35"/>
    </location>
</feature>
<dbReference type="Gene3D" id="3.30.700.10">
    <property type="entry name" value="Glycoprotein, Type 4 Pilin"/>
    <property type="match status" value="1"/>
</dbReference>
<dbReference type="InterPro" id="IPR045584">
    <property type="entry name" value="Pilin-like"/>
</dbReference>
<dbReference type="PANTHER" id="PTHR30093">
    <property type="entry name" value="GENERAL SECRETION PATHWAY PROTEIN G"/>
    <property type="match status" value="1"/>
</dbReference>
<gene>
    <name evidence="2" type="ORF">KDA10_03340</name>
</gene>
<keyword evidence="1" id="KW-0472">Membrane</keyword>
<dbReference type="NCBIfam" id="TIGR02532">
    <property type="entry name" value="IV_pilin_GFxxxE"/>
    <property type="match status" value="1"/>
</dbReference>
<name>A0A955E0C3_UNCKA</name>
<evidence type="ECO:0000256" key="1">
    <source>
        <dbReference type="SAM" id="Phobius"/>
    </source>
</evidence>